<name>A0A2Z7CJN1_9LAMI</name>
<dbReference type="Proteomes" id="UP000250235">
    <property type="component" value="Unassembled WGS sequence"/>
</dbReference>
<dbReference type="EMBL" id="KQ995303">
    <property type="protein sequence ID" value="KZV47282.1"/>
    <property type="molecule type" value="Genomic_DNA"/>
</dbReference>
<evidence type="ECO:0000313" key="1">
    <source>
        <dbReference type="EMBL" id="KZV47282.1"/>
    </source>
</evidence>
<accession>A0A2Z7CJN1</accession>
<protein>
    <submittedName>
        <fullName evidence="1">Acyl-activating enzyme 19</fullName>
    </submittedName>
</protein>
<reference evidence="1 2" key="1">
    <citation type="journal article" date="2015" name="Proc. Natl. Acad. Sci. U.S.A.">
        <title>The resurrection genome of Boea hygrometrica: A blueprint for survival of dehydration.</title>
        <authorList>
            <person name="Xiao L."/>
            <person name="Yang G."/>
            <person name="Zhang L."/>
            <person name="Yang X."/>
            <person name="Zhao S."/>
            <person name="Ji Z."/>
            <person name="Zhou Q."/>
            <person name="Hu M."/>
            <person name="Wang Y."/>
            <person name="Chen M."/>
            <person name="Xu Y."/>
            <person name="Jin H."/>
            <person name="Xiao X."/>
            <person name="Hu G."/>
            <person name="Bao F."/>
            <person name="Hu Y."/>
            <person name="Wan P."/>
            <person name="Li L."/>
            <person name="Deng X."/>
            <person name="Kuang T."/>
            <person name="Xiang C."/>
            <person name="Zhu J.K."/>
            <person name="Oliver M.J."/>
            <person name="He Y."/>
        </authorList>
    </citation>
    <scope>NUCLEOTIDE SEQUENCE [LARGE SCALE GENOMIC DNA]</scope>
    <source>
        <strain evidence="2">cv. XS01</strain>
    </source>
</reference>
<sequence>MDTNGKFRISRTNNRLDSFDNCQLTEAIDGTISCSGWIVRGTGPMYISFYQSSHFKDTRPHTVAAFSSPP</sequence>
<dbReference type="AlphaFoldDB" id="A0A2Z7CJN1"/>
<proteinExistence type="predicted"/>
<keyword evidence="2" id="KW-1185">Reference proteome</keyword>
<gene>
    <name evidence="1" type="ORF">F511_07705</name>
</gene>
<evidence type="ECO:0000313" key="2">
    <source>
        <dbReference type="Proteomes" id="UP000250235"/>
    </source>
</evidence>
<organism evidence="1 2">
    <name type="scientific">Dorcoceras hygrometricum</name>
    <dbReference type="NCBI Taxonomy" id="472368"/>
    <lineage>
        <taxon>Eukaryota</taxon>
        <taxon>Viridiplantae</taxon>
        <taxon>Streptophyta</taxon>
        <taxon>Embryophyta</taxon>
        <taxon>Tracheophyta</taxon>
        <taxon>Spermatophyta</taxon>
        <taxon>Magnoliopsida</taxon>
        <taxon>eudicotyledons</taxon>
        <taxon>Gunneridae</taxon>
        <taxon>Pentapetalae</taxon>
        <taxon>asterids</taxon>
        <taxon>lamiids</taxon>
        <taxon>Lamiales</taxon>
        <taxon>Gesneriaceae</taxon>
        <taxon>Didymocarpoideae</taxon>
        <taxon>Trichosporeae</taxon>
        <taxon>Loxocarpinae</taxon>
        <taxon>Dorcoceras</taxon>
    </lineage>
</organism>